<protein>
    <submittedName>
        <fullName evidence="1">Uncharacterized protein</fullName>
    </submittedName>
</protein>
<organism evidence="1 2">
    <name type="scientific">Lutibacter litoralis</name>
    <dbReference type="NCBI Taxonomy" id="321268"/>
    <lineage>
        <taxon>Bacteria</taxon>
        <taxon>Pseudomonadati</taxon>
        <taxon>Bacteroidota</taxon>
        <taxon>Flavobacteriia</taxon>
        <taxon>Flavobacteriales</taxon>
        <taxon>Flavobacteriaceae</taxon>
        <taxon>Lutibacter</taxon>
    </lineage>
</organism>
<gene>
    <name evidence="1" type="ORF">ACFFT3_01000</name>
</gene>
<keyword evidence="2" id="KW-1185">Reference proteome</keyword>
<proteinExistence type="predicted"/>
<name>A0ABV5JVN1_9FLAO</name>
<evidence type="ECO:0000313" key="2">
    <source>
        <dbReference type="Proteomes" id="UP001589665"/>
    </source>
</evidence>
<accession>A0ABV5JVN1</accession>
<reference evidence="1 2" key="1">
    <citation type="submission" date="2024-09" db="EMBL/GenBank/DDBJ databases">
        <authorList>
            <person name="Sun Q."/>
            <person name="Mori K."/>
        </authorList>
    </citation>
    <scope>NUCLEOTIDE SEQUENCE [LARGE SCALE GENOMIC DNA]</scope>
    <source>
        <strain evidence="1 2">JCM 13034</strain>
    </source>
</reference>
<dbReference type="EMBL" id="JBHMDX010000001">
    <property type="protein sequence ID" value="MFB9270449.1"/>
    <property type="molecule type" value="Genomic_DNA"/>
</dbReference>
<evidence type="ECO:0000313" key="1">
    <source>
        <dbReference type="EMBL" id="MFB9270449.1"/>
    </source>
</evidence>
<dbReference type="RefSeq" id="WP_262711444.1">
    <property type="nucleotide sequence ID" value="NZ_BMNS01000001.1"/>
</dbReference>
<comment type="caution">
    <text evidence="1">The sequence shown here is derived from an EMBL/GenBank/DDBJ whole genome shotgun (WGS) entry which is preliminary data.</text>
</comment>
<sequence length="44" mass="5278">MKTLDTIIDIFTTQENNQLEPKGRFIDFQSSKRSSWNRKRNYGL</sequence>
<dbReference type="Proteomes" id="UP001589665">
    <property type="component" value="Unassembled WGS sequence"/>
</dbReference>